<dbReference type="Pfam" id="PF00752">
    <property type="entry name" value="XPG_N"/>
    <property type="match status" value="1"/>
</dbReference>
<accession>A0AAV2P3S5</accession>
<keyword evidence="6" id="KW-1185">Reference proteome</keyword>
<organism evidence="5 6">
    <name type="scientific">Lasius platythorax</name>
    <dbReference type="NCBI Taxonomy" id="488582"/>
    <lineage>
        <taxon>Eukaryota</taxon>
        <taxon>Metazoa</taxon>
        <taxon>Ecdysozoa</taxon>
        <taxon>Arthropoda</taxon>
        <taxon>Hexapoda</taxon>
        <taxon>Insecta</taxon>
        <taxon>Pterygota</taxon>
        <taxon>Neoptera</taxon>
        <taxon>Endopterygota</taxon>
        <taxon>Hymenoptera</taxon>
        <taxon>Apocrita</taxon>
        <taxon>Aculeata</taxon>
        <taxon>Formicoidea</taxon>
        <taxon>Formicidae</taxon>
        <taxon>Formicinae</taxon>
        <taxon>Lasius</taxon>
        <taxon>Lasius</taxon>
    </lineage>
</organism>
<dbReference type="InterPro" id="IPR019974">
    <property type="entry name" value="XPG_CS"/>
</dbReference>
<dbReference type="PROSITE" id="PS00841">
    <property type="entry name" value="XPG_1"/>
    <property type="match status" value="1"/>
</dbReference>
<dbReference type="PANTHER" id="PTHR16171">
    <property type="entry name" value="DNA REPAIR PROTEIN COMPLEMENTING XP-G CELLS-RELATED"/>
    <property type="match status" value="1"/>
</dbReference>
<name>A0AAV2P3S5_9HYME</name>
<dbReference type="GO" id="GO:0004520">
    <property type="term" value="F:DNA endonuclease activity"/>
    <property type="evidence" value="ECO:0007669"/>
    <property type="project" value="TreeGrafter"/>
</dbReference>
<dbReference type="GO" id="GO:0016788">
    <property type="term" value="F:hydrolase activity, acting on ester bonds"/>
    <property type="evidence" value="ECO:0007669"/>
    <property type="project" value="InterPro"/>
</dbReference>
<dbReference type="InterPro" id="IPR001044">
    <property type="entry name" value="XPG/Rad2_eukaryotes"/>
</dbReference>
<dbReference type="InterPro" id="IPR029060">
    <property type="entry name" value="PIN-like_dom_sf"/>
</dbReference>
<dbReference type="InterPro" id="IPR006085">
    <property type="entry name" value="XPG_DNA_repair_N"/>
</dbReference>
<keyword evidence="2" id="KW-0378">Hydrolase</keyword>
<dbReference type="PANTHER" id="PTHR16171:SF7">
    <property type="entry name" value="DNA REPAIR PROTEIN RAD2"/>
    <property type="match status" value="1"/>
</dbReference>
<sequence length="191" mass="22104">MPRPNTHLLGLFTRICKLLYYKIKPVFVFDGDVPMLKKNAIALRRKQKFIATSKAQKMKADLINNLIKHSVVKTVQNKDSKVDQTNGAMQKMINLQTNCVLRKIWLLYLICLALAMYNDNEHDTSVELSPWKQSKWMGNINSVDVTSSEFKALPVDVHYDILTDLKETRKQNSWDCLHKILKNHKNFLATS</sequence>
<dbReference type="Proteomes" id="UP001497644">
    <property type="component" value="Chromosome 7"/>
</dbReference>
<keyword evidence="2" id="KW-0540">Nuclease</keyword>
<dbReference type="AlphaFoldDB" id="A0AAV2P3S5"/>
<dbReference type="EMBL" id="OZ034830">
    <property type="protein sequence ID" value="CAL1687516.1"/>
    <property type="molecule type" value="Genomic_DNA"/>
</dbReference>
<evidence type="ECO:0000259" key="4">
    <source>
        <dbReference type="Pfam" id="PF00752"/>
    </source>
</evidence>
<dbReference type="GO" id="GO:0006289">
    <property type="term" value="P:nucleotide-excision repair"/>
    <property type="evidence" value="ECO:0007669"/>
    <property type="project" value="InterPro"/>
</dbReference>
<protein>
    <recommendedName>
        <fullName evidence="4">XPG N-terminal domain-containing protein</fullName>
    </recommendedName>
</protein>
<reference evidence="5" key="1">
    <citation type="submission" date="2024-04" db="EMBL/GenBank/DDBJ databases">
        <authorList>
            <consortium name="Molecular Ecology Group"/>
        </authorList>
    </citation>
    <scope>NUCLEOTIDE SEQUENCE</scope>
</reference>
<keyword evidence="2" id="KW-0255">Endonuclease</keyword>
<evidence type="ECO:0000256" key="1">
    <source>
        <dbReference type="ARBA" id="ARBA00004123"/>
    </source>
</evidence>
<evidence type="ECO:0000256" key="3">
    <source>
        <dbReference type="ARBA" id="ARBA00023242"/>
    </source>
</evidence>
<dbReference type="GO" id="GO:0005634">
    <property type="term" value="C:nucleus"/>
    <property type="evidence" value="ECO:0007669"/>
    <property type="project" value="UniProtKB-SubCell"/>
</dbReference>
<dbReference type="Gene3D" id="3.40.50.1010">
    <property type="entry name" value="5'-nuclease"/>
    <property type="match status" value="1"/>
</dbReference>
<evidence type="ECO:0000313" key="5">
    <source>
        <dbReference type="EMBL" id="CAL1687516.1"/>
    </source>
</evidence>
<gene>
    <name evidence="5" type="ORF">LPLAT_LOCUS12707</name>
</gene>
<dbReference type="GO" id="GO:0003697">
    <property type="term" value="F:single-stranded DNA binding"/>
    <property type="evidence" value="ECO:0007669"/>
    <property type="project" value="InterPro"/>
</dbReference>
<comment type="subcellular location">
    <subcellularLocation>
        <location evidence="1">Nucleus</location>
    </subcellularLocation>
</comment>
<proteinExistence type="predicted"/>
<dbReference type="PRINTS" id="PR00066">
    <property type="entry name" value="XRODRMPGMNTG"/>
</dbReference>
<keyword evidence="3" id="KW-0539">Nucleus</keyword>
<feature type="domain" description="XPG N-terminal" evidence="4">
    <location>
        <begin position="6"/>
        <end position="48"/>
    </location>
</feature>
<evidence type="ECO:0000313" key="6">
    <source>
        <dbReference type="Proteomes" id="UP001497644"/>
    </source>
</evidence>
<evidence type="ECO:0000256" key="2">
    <source>
        <dbReference type="ARBA" id="ARBA00022759"/>
    </source>
</evidence>
<dbReference type="SUPFAM" id="SSF88723">
    <property type="entry name" value="PIN domain-like"/>
    <property type="match status" value="1"/>
</dbReference>